<protein>
    <submittedName>
        <fullName evidence="1">Uncharacterized protein</fullName>
    </submittedName>
</protein>
<sequence length="46" mass="5453">MFLSTGQILLSRQLKERTRHIDCIFILHNYSHLGRFILGIKHKLFG</sequence>
<accession>A0A2P2Q357</accession>
<reference evidence="1" key="1">
    <citation type="submission" date="2018-02" db="EMBL/GenBank/DDBJ databases">
        <title>Rhizophora mucronata_Transcriptome.</title>
        <authorList>
            <person name="Meera S.P."/>
            <person name="Sreeshan A."/>
            <person name="Augustine A."/>
        </authorList>
    </citation>
    <scope>NUCLEOTIDE SEQUENCE</scope>
    <source>
        <tissue evidence="1">Leaf</tissue>
    </source>
</reference>
<dbReference type="AlphaFoldDB" id="A0A2P2Q357"/>
<organism evidence="1">
    <name type="scientific">Rhizophora mucronata</name>
    <name type="common">Asiatic mangrove</name>
    <dbReference type="NCBI Taxonomy" id="61149"/>
    <lineage>
        <taxon>Eukaryota</taxon>
        <taxon>Viridiplantae</taxon>
        <taxon>Streptophyta</taxon>
        <taxon>Embryophyta</taxon>
        <taxon>Tracheophyta</taxon>
        <taxon>Spermatophyta</taxon>
        <taxon>Magnoliopsida</taxon>
        <taxon>eudicotyledons</taxon>
        <taxon>Gunneridae</taxon>
        <taxon>Pentapetalae</taxon>
        <taxon>rosids</taxon>
        <taxon>fabids</taxon>
        <taxon>Malpighiales</taxon>
        <taxon>Rhizophoraceae</taxon>
        <taxon>Rhizophora</taxon>
    </lineage>
</organism>
<dbReference type="EMBL" id="GGEC01080859">
    <property type="protein sequence ID" value="MBX61343.1"/>
    <property type="molecule type" value="Transcribed_RNA"/>
</dbReference>
<evidence type="ECO:0000313" key="1">
    <source>
        <dbReference type="EMBL" id="MBX61343.1"/>
    </source>
</evidence>
<name>A0A2P2Q357_RHIMU</name>
<proteinExistence type="predicted"/>